<sequence length="154" mass="15932">STCDGSTSTVDTKLYGNVMTMLYYSSIGSYDAKTGNCTTPATPTHLVTTTVPVDTCTPTSTFSDTANVFSGISCSSSYSHKQDTAAIFGSKAYVIVEKYILLLSNSKLSSIAAYLADGKCHMTGLSASYAATRAADGSAMIKIYADSATCATAG</sequence>
<dbReference type="Proteomes" id="UP000002640">
    <property type="component" value="Unassembled WGS sequence"/>
</dbReference>
<reference evidence="1 2" key="1">
    <citation type="journal article" date="2006" name="Science">
        <title>Phytophthora genome sequences uncover evolutionary origins and mechanisms of pathogenesis.</title>
        <authorList>
            <person name="Tyler B.M."/>
            <person name="Tripathy S."/>
            <person name="Zhang X."/>
            <person name="Dehal P."/>
            <person name="Jiang R.H."/>
            <person name="Aerts A."/>
            <person name="Arredondo F.D."/>
            <person name="Baxter L."/>
            <person name="Bensasson D."/>
            <person name="Beynon J.L."/>
            <person name="Chapman J."/>
            <person name="Damasceno C.M."/>
            <person name="Dorrance A.E."/>
            <person name="Dou D."/>
            <person name="Dickerman A.W."/>
            <person name="Dubchak I.L."/>
            <person name="Garbelotto M."/>
            <person name="Gijzen M."/>
            <person name="Gordon S.G."/>
            <person name="Govers F."/>
            <person name="Grunwald N.J."/>
            <person name="Huang W."/>
            <person name="Ivors K.L."/>
            <person name="Jones R.W."/>
            <person name="Kamoun S."/>
            <person name="Krampis K."/>
            <person name="Lamour K.H."/>
            <person name="Lee M.K."/>
            <person name="McDonald W.H."/>
            <person name="Medina M."/>
            <person name="Meijer H.J."/>
            <person name="Nordberg E.K."/>
            <person name="Maclean D.J."/>
            <person name="Ospina-Giraldo M.D."/>
            <person name="Morris P.F."/>
            <person name="Phuntumart V."/>
            <person name="Putnam N.H."/>
            <person name="Rash S."/>
            <person name="Rose J.K."/>
            <person name="Sakihama Y."/>
            <person name="Salamov A.A."/>
            <person name="Savidor A."/>
            <person name="Scheuring C.F."/>
            <person name="Smith B.M."/>
            <person name="Sobral B.W."/>
            <person name="Terry A."/>
            <person name="Torto-Alalibo T.A."/>
            <person name="Win J."/>
            <person name="Xu Z."/>
            <person name="Zhang H."/>
            <person name="Grigoriev I.V."/>
            <person name="Rokhsar D.S."/>
            <person name="Boore J.L."/>
        </authorList>
    </citation>
    <scope>NUCLEOTIDE SEQUENCE [LARGE SCALE GENOMIC DNA]</scope>
    <source>
        <strain evidence="1 2">P6497</strain>
    </source>
</reference>
<feature type="non-terminal residue" evidence="1">
    <location>
        <position position="154"/>
    </location>
</feature>
<proteinExistence type="predicted"/>
<evidence type="ECO:0000313" key="1">
    <source>
        <dbReference type="EMBL" id="EGZ25519.1"/>
    </source>
</evidence>
<dbReference type="EMBL" id="JH159152">
    <property type="protein sequence ID" value="EGZ25519.1"/>
    <property type="molecule type" value="Genomic_DNA"/>
</dbReference>
<dbReference type="PANTHER" id="PTHR33714:SF3">
    <property type="entry name" value="COUNTING FACTOR-ASSOCIATED PROTEIN A-RELATED"/>
    <property type="match status" value="1"/>
</dbReference>
<dbReference type="GeneID" id="20651228"/>
<dbReference type="KEGG" id="psoj:PHYSODRAFT_397710"/>
<dbReference type="OMA" id="RTYHADV"/>
<protein>
    <submittedName>
        <fullName evidence="1">Uncharacterized protein</fullName>
    </submittedName>
</protein>
<accession>G4YVF6</accession>
<organism evidence="1 2">
    <name type="scientific">Phytophthora sojae (strain P6497)</name>
    <name type="common">Soybean stem and root rot agent</name>
    <name type="synonym">Phytophthora megasperma f. sp. glycines</name>
    <dbReference type="NCBI Taxonomy" id="1094619"/>
    <lineage>
        <taxon>Eukaryota</taxon>
        <taxon>Sar</taxon>
        <taxon>Stramenopiles</taxon>
        <taxon>Oomycota</taxon>
        <taxon>Peronosporomycetes</taxon>
        <taxon>Peronosporales</taxon>
        <taxon>Peronosporaceae</taxon>
        <taxon>Phytophthora</taxon>
    </lineage>
</organism>
<dbReference type="AlphaFoldDB" id="G4YVF6"/>
<name>G4YVF6_PHYSP</name>
<keyword evidence="2" id="KW-1185">Reference proteome</keyword>
<dbReference type="RefSeq" id="XP_009520807.1">
    <property type="nucleotide sequence ID" value="XM_009522512.1"/>
</dbReference>
<dbReference type="PANTHER" id="PTHR33714">
    <property type="entry name" value="COUNTING FACTOR-ASSOCIATED PROTEIN A-RELATED"/>
    <property type="match status" value="1"/>
</dbReference>
<feature type="non-terminal residue" evidence="1">
    <location>
        <position position="1"/>
    </location>
</feature>
<evidence type="ECO:0000313" key="2">
    <source>
        <dbReference type="Proteomes" id="UP000002640"/>
    </source>
</evidence>
<gene>
    <name evidence="1" type="ORF">PHYSODRAFT_397710</name>
</gene>
<dbReference type="InParanoid" id="G4YVF6"/>